<evidence type="ECO:0000256" key="2">
    <source>
        <dbReference type="ARBA" id="ARBA00022475"/>
    </source>
</evidence>
<gene>
    <name evidence="9" type="ORF">ED208_10155</name>
</gene>
<dbReference type="GO" id="GO:0008961">
    <property type="term" value="F:phosphatidylglycerol-prolipoprotein diacylglyceryl transferase activity"/>
    <property type="evidence" value="ECO:0007669"/>
    <property type="project" value="InterPro"/>
</dbReference>
<dbReference type="GO" id="GO:0042158">
    <property type="term" value="P:lipoprotein biosynthetic process"/>
    <property type="evidence" value="ECO:0007669"/>
    <property type="project" value="InterPro"/>
</dbReference>
<feature type="transmembrane region" description="Helical" evidence="8">
    <location>
        <begin position="167"/>
        <end position="189"/>
    </location>
</feature>
<dbReference type="Proteomes" id="UP000282106">
    <property type="component" value="Unassembled WGS sequence"/>
</dbReference>
<accession>A0A3N0V9V9</accession>
<keyword evidence="4 8" id="KW-0812">Transmembrane</keyword>
<evidence type="ECO:0000313" key="10">
    <source>
        <dbReference type="Proteomes" id="UP000282106"/>
    </source>
</evidence>
<organism evidence="9 10">
    <name type="scientific">Stagnimonas aquatica</name>
    <dbReference type="NCBI Taxonomy" id="2689987"/>
    <lineage>
        <taxon>Bacteria</taxon>
        <taxon>Pseudomonadati</taxon>
        <taxon>Pseudomonadota</taxon>
        <taxon>Gammaproteobacteria</taxon>
        <taxon>Nevskiales</taxon>
        <taxon>Nevskiaceae</taxon>
        <taxon>Stagnimonas</taxon>
    </lineage>
</organism>
<feature type="region of interest" description="Disordered" evidence="7">
    <location>
        <begin position="1"/>
        <end position="20"/>
    </location>
</feature>
<sequence>MWVMSFGCAPAGPTEPSTKSSLSLAADPTSVFSSGALPGLFAGALLVLSWRLCRDGNQAADAPCSRAEDRYPVLHPTPEYSRVIPYIPHPVVSIFGLQVQAFQITLTLAVVSFVLVAERLARRKGLPIVQSARMAAAALALGGIGSYLTMLLAYFPEIGFSGDWRAIAAFGGMSSTGALFGGHLGAWLVTRRYWSVERSLQFQDAIIPAYGVALTIGRAGCALAHDHLGVHSDAWFAVDFPGGPQLDMGLIECVLLIPITVAMFYVDRHARRPGTTLAFGFICHGVMRFVLDFWRVDDKTYFGLMPSQYLSVAFVLTALLVLALAPRAAGPTAGRRLEAGDAASR</sequence>
<feature type="transmembrane region" description="Helical" evidence="8">
    <location>
        <begin position="308"/>
        <end position="326"/>
    </location>
</feature>
<evidence type="ECO:0000256" key="1">
    <source>
        <dbReference type="ARBA" id="ARBA00007150"/>
    </source>
</evidence>
<evidence type="ECO:0000313" key="9">
    <source>
        <dbReference type="EMBL" id="ROH89489.1"/>
    </source>
</evidence>
<feature type="transmembrane region" description="Helical" evidence="8">
    <location>
        <begin position="248"/>
        <end position="266"/>
    </location>
</feature>
<dbReference type="Pfam" id="PF01790">
    <property type="entry name" value="LGT"/>
    <property type="match status" value="1"/>
</dbReference>
<dbReference type="InterPro" id="IPR001640">
    <property type="entry name" value="Lgt"/>
</dbReference>
<feature type="transmembrane region" description="Helical" evidence="8">
    <location>
        <begin position="209"/>
        <end position="228"/>
    </location>
</feature>
<feature type="transmembrane region" description="Helical" evidence="8">
    <location>
        <begin position="136"/>
        <end position="155"/>
    </location>
</feature>
<evidence type="ECO:0008006" key="11">
    <source>
        <dbReference type="Google" id="ProtNLM"/>
    </source>
</evidence>
<keyword evidence="3" id="KW-0808">Transferase</keyword>
<evidence type="ECO:0000256" key="5">
    <source>
        <dbReference type="ARBA" id="ARBA00022989"/>
    </source>
</evidence>
<dbReference type="AlphaFoldDB" id="A0A3N0V9V9"/>
<comment type="similarity">
    <text evidence="1">Belongs to the Lgt family.</text>
</comment>
<evidence type="ECO:0000256" key="3">
    <source>
        <dbReference type="ARBA" id="ARBA00022679"/>
    </source>
</evidence>
<keyword evidence="5 8" id="KW-1133">Transmembrane helix</keyword>
<keyword evidence="2" id="KW-1003">Cell membrane</keyword>
<name>A0A3N0V9V9_9GAMM</name>
<evidence type="ECO:0000256" key="7">
    <source>
        <dbReference type="SAM" id="MobiDB-lite"/>
    </source>
</evidence>
<keyword evidence="10" id="KW-1185">Reference proteome</keyword>
<feature type="transmembrane region" description="Helical" evidence="8">
    <location>
        <begin position="91"/>
        <end position="116"/>
    </location>
</feature>
<comment type="caution">
    <text evidence="9">The sequence shown here is derived from an EMBL/GenBank/DDBJ whole genome shotgun (WGS) entry which is preliminary data.</text>
</comment>
<protein>
    <recommendedName>
        <fullName evidence="11">Prolipoprotein diacylglyceryl transferase</fullName>
    </recommendedName>
</protein>
<evidence type="ECO:0000256" key="8">
    <source>
        <dbReference type="SAM" id="Phobius"/>
    </source>
</evidence>
<dbReference type="InParanoid" id="A0A3N0V9V9"/>
<evidence type="ECO:0000256" key="4">
    <source>
        <dbReference type="ARBA" id="ARBA00022692"/>
    </source>
</evidence>
<dbReference type="PANTHER" id="PTHR30589:SF0">
    <property type="entry name" value="PHOSPHATIDYLGLYCEROL--PROLIPOPROTEIN DIACYLGLYCERYL TRANSFERASE"/>
    <property type="match status" value="1"/>
</dbReference>
<dbReference type="EMBL" id="RJVO01000004">
    <property type="protein sequence ID" value="ROH89489.1"/>
    <property type="molecule type" value="Genomic_DNA"/>
</dbReference>
<dbReference type="GO" id="GO:0005886">
    <property type="term" value="C:plasma membrane"/>
    <property type="evidence" value="ECO:0007669"/>
    <property type="project" value="InterPro"/>
</dbReference>
<dbReference type="PANTHER" id="PTHR30589">
    <property type="entry name" value="PROLIPOPROTEIN DIACYLGLYCERYL TRANSFERASE"/>
    <property type="match status" value="1"/>
</dbReference>
<keyword evidence="6 8" id="KW-0472">Membrane</keyword>
<proteinExistence type="inferred from homology"/>
<feature type="transmembrane region" description="Helical" evidence="8">
    <location>
        <begin position="278"/>
        <end position="296"/>
    </location>
</feature>
<reference evidence="9 10" key="1">
    <citation type="submission" date="2018-10" db="EMBL/GenBank/DDBJ databases">
        <authorList>
            <person name="Chen W.-M."/>
        </authorList>
    </citation>
    <scope>NUCLEOTIDE SEQUENCE [LARGE SCALE GENOMIC DNA]</scope>
    <source>
        <strain evidence="9 10">THS-13</strain>
    </source>
</reference>
<evidence type="ECO:0000256" key="6">
    <source>
        <dbReference type="ARBA" id="ARBA00023136"/>
    </source>
</evidence>